<gene>
    <name evidence="2" type="ORF">JTE90_017386</name>
</gene>
<evidence type="ECO:0000313" key="3">
    <source>
        <dbReference type="Proteomes" id="UP000827092"/>
    </source>
</evidence>
<name>A0AAV6VSP2_9ARAC</name>
<feature type="chain" id="PRO_5043484871" evidence="1">
    <location>
        <begin position="21"/>
        <end position="117"/>
    </location>
</feature>
<reference evidence="2 3" key="1">
    <citation type="journal article" date="2022" name="Nat. Ecol. Evol.">
        <title>A masculinizing supergene underlies an exaggerated male reproductive morph in a spider.</title>
        <authorList>
            <person name="Hendrickx F."/>
            <person name="De Corte Z."/>
            <person name="Sonet G."/>
            <person name="Van Belleghem S.M."/>
            <person name="Kostlbacher S."/>
            <person name="Vangestel C."/>
        </authorList>
    </citation>
    <scope>NUCLEOTIDE SEQUENCE [LARGE SCALE GENOMIC DNA]</scope>
    <source>
        <strain evidence="2">W744_W776</strain>
    </source>
</reference>
<protein>
    <submittedName>
        <fullName evidence="2">Uncharacterized protein</fullName>
    </submittedName>
</protein>
<dbReference type="Proteomes" id="UP000827092">
    <property type="component" value="Unassembled WGS sequence"/>
</dbReference>
<accession>A0AAV6VSP2</accession>
<proteinExistence type="predicted"/>
<evidence type="ECO:0000256" key="1">
    <source>
        <dbReference type="SAM" id="SignalP"/>
    </source>
</evidence>
<organism evidence="2 3">
    <name type="scientific">Oedothorax gibbosus</name>
    <dbReference type="NCBI Taxonomy" id="931172"/>
    <lineage>
        <taxon>Eukaryota</taxon>
        <taxon>Metazoa</taxon>
        <taxon>Ecdysozoa</taxon>
        <taxon>Arthropoda</taxon>
        <taxon>Chelicerata</taxon>
        <taxon>Arachnida</taxon>
        <taxon>Araneae</taxon>
        <taxon>Araneomorphae</taxon>
        <taxon>Entelegynae</taxon>
        <taxon>Araneoidea</taxon>
        <taxon>Linyphiidae</taxon>
        <taxon>Erigoninae</taxon>
        <taxon>Oedothorax</taxon>
    </lineage>
</organism>
<keyword evidence="3" id="KW-1185">Reference proteome</keyword>
<evidence type="ECO:0000313" key="2">
    <source>
        <dbReference type="EMBL" id="KAG8198521.1"/>
    </source>
</evidence>
<feature type="signal peptide" evidence="1">
    <location>
        <begin position="1"/>
        <end position="20"/>
    </location>
</feature>
<keyword evidence="1" id="KW-0732">Signal</keyword>
<dbReference type="EMBL" id="JAFNEN010000039">
    <property type="protein sequence ID" value="KAG8198521.1"/>
    <property type="molecule type" value="Genomic_DNA"/>
</dbReference>
<comment type="caution">
    <text evidence="2">The sequence shown here is derived from an EMBL/GenBank/DDBJ whole genome shotgun (WGS) entry which is preliminary data.</text>
</comment>
<dbReference type="AlphaFoldDB" id="A0AAV6VSP2"/>
<sequence>MKLLWCVAVLVSTFVSGGRGNDDVFEECANIEDKAFLLKEFSDFYGKTLNITSTLTHCCANREKGKKAVLRYYDNRMGHEKKNNNLNREDRKKMVEARGCSMLMVNECRTKRELGLM</sequence>